<dbReference type="EMBL" id="MFQE01000077">
    <property type="protein sequence ID" value="OGH69561.1"/>
    <property type="molecule type" value="Genomic_DNA"/>
</dbReference>
<dbReference type="SUPFAM" id="SSF51621">
    <property type="entry name" value="Phosphoenolpyruvate/pyruvate domain"/>
    <property type="match status" value="1"/>
</dbReference>
<dbReference type="InterPro" id="IPR040442">
    <property type="entry name" value="Pyrv_kinase-like_dom_sf"/>
</dbReference>
<organism evidence="3 4">
    <name type="scientific">Candidatus Magasanikbacteria bacterium RIFCSPHIGHO2_02_FULL_51_14</name>
    <dbReference type="NCBI Taxonomy" id="1798683"/>
    <lineage>
        <taxon>Bacteria</taxon>
        <taxon>Candidatus Magasanikiibacteriota</taxon>
    </lineage>
</organism>
<dbReference type="Proteomes" id="UP000177457">
    <property type="component" value="Unassembled WGS sequence"/>
</dbReference>
<dbReference type="InterPro" id="IPR015813">
    <property type="entry name" value="Pyrv/PenolPyrv_kinase-like_dom"/>
</dbReference>
<dbReference type="STRING" id="1798683.A3C90_00285"/>
<dbReference type="GO" id="GO:0046872">
    <property type="term" value="F:metal ion binding"/>
    <property type="evidence" value="ECO:0007669"/>
    <property type="project" value="UniProtKB-KW"/>
</dbReference>
<gene>
    <name evidence="3" type="ORF">A3C90_00285</name>
</gene>
<protein>
    <recommendedName>
        <fullName evidence="2">HpcH/HpaI aldolase/citrate lyase domain-containing protein</fullName>
    </recommendedName>
</protein>
<comment type="caution">
    <text evidence="3">The sequence shown here is derived from an EMBL/GenBank/DDBJ whole genome shotgun (WGS) entry which is preliminary data.</text>
</comment>
<dbReference type="InterPro" id="IPR005000">
    <property type="entry name" value="Aldolase/citrate-lyase_domain"/>
</dbReference>
<dbReference type="Pfam" id="PF03328">
    <property type="entry name" value="HpcH_HpaI"/>
    <property type="match status" value="1"/>
</dbReference>
<dbReference type="GO" id="GO:0003824">
    <property type="term" value="F:catalytic activity"/>
    <property type="evidence" value="ECO:0007669"/>
    <property type="project" value="InterPro"/>
</dbReference>
<name>A0A1F6MD44_9BACT</name>
<dbReference type="AlphaFoldDB" id="A0A1F6MD44"/>
<dbReference type="Gene3D" id="3.20.20.60">
    <property type="entry name" value="Phosphoenolpyruvate-binding domains"/>
    <property type="match status" value="1"/>
</dbReference>
<reference evidence="3 4" key="1">
    <citation type="journal article" date="2016" name="Nat. Commun.">
        <title>Thousands of microbial genomes shed light on interconnected biogeochemical processes in an aquifer system.</title>
        <authorList>
            <person name="Anantharaman K."/>
            <person name="Brown C.T."/>
            <person name="Hug L.A."/>
            <person name="Sharon I."/>
            <person name="Castelle C.J."/>
            <person name="Probst A.J."/>
            <person name="Thomas B.C."/>
            <person name="Singh A."/>
            <person name="Wilkins M.J."/>
            <person name="Karaoz U."/>
            <person name="Brodie E.L."/>
            <person name="Williams K.H."/>
            <person name="Hubbard S.S."/>
            <person name="Banfield J.F."/>
        </authorList>
    </citation>
    <scope>NUCLEOTIDE SEQUENCE [LARGE SCALE GENOMIC DNA]</scope>
</reference>
<sequence>MVDSLADLRENFGAVGVKAEFEAEGTRLNELIRLKDIVSRAGLTLMVKIGGPEAVRDILDALIVGVSGIVAPMVESAYALKKYFLALEKYIPADVLGEMVCAANVETRQAYQNFGEMLGHPKIDLLDFATIGRVDLSGSMGLNREEINSEQMFHITKDICEMARKANIKTAMGGGISKQAIPFIGRLVNDRLLDRFETRKIIFSAPQAINNADVSLIKANQFELLWLQNKADYYTVISREDKERIGMLQTRSTL</sequence>
<evidence type="ECO:0000313" key="4">
    <source>
        <dbReference type="Proteomes" id="UP000177457"/>
    </source>
</evidence>
<feature type="domain" description="HpcH/HpaI aldolase/citrate lyase" evidence="2">
    <location>
        <begin position="52"/>
        <end position="169"/>
    </location>
</feature>
<keyword evidence="1" id="KW-0479">Metal-binding</keyword>
<evidence type="ECO:0000256" key="1">
    <source>
        <dbReference type="ARBA" id="ARBA00022723"/>
    </source>
</evidence>
<accession>A0A1F6MD44</accession>
<evidence type="ECO:0000259" key="2">
    <source>
        <dbReference type="Pfam" id="PF03328"/>
    </source>
</evidence>
<proteinExistence type="predicted"/>
<evidence type="ECO:0000313" key="3">
    <source>
        <dbReference type="EMBL" id="OGH69561.1"/>
    </source>
</evidence>